<dbReference type="GO" id="GO:0005524">
    <property type="term" value="F:ATP binding"/>
    <property type="evidence" value="ECO:0007669"/>
    <property type="project" value="UniProtKB-KW"/>
</dbReference>
<evidence type="ECO:0000256" key="3">
    <source>
        <dbReference type="ARBA" id="ARBA00022741"/>
    </source>
</evidence>
<dbReference type="InterPro" id="IPR036640">
    <property type="entry name" value="ABC1_TM_sf"/>
</dbReference>
<dbReference type="InterPro" id="IPR003439">
    <property type="entry name" value="ABC_transporter-like_ATP-bd"/>
</dbReference>
<keyword evidence="4 10" id="KW-0067">ATP-binding</keyword>
<evidence type="ECO:0000256" key="5">
    <source>
        <dbReference type="ARBA" id="ARBA00022989"/>
    </source>
</evidence>
<dbReference type="PANTHER" id="PTHR43394">
    <property type="entry name" value="ATP-DEPENDENT PERMEASE MDL1, MITOCHONDRIAL"/>
    <property type="match status" value="1"/>
</dbReference>
<evidence type="ECO:0000313" key="11">
    <source>
        <dbReference type="Proteomes" id="UP000553343"/>
    </source>
</evidence>
<evidence type="ECO:0000256" key="6">
    <source>
        <dbReference type="ARBA" id="ARBA00023136"/>
    </source>
</evidence>
<accession>A0A850T7W7</accession>
<protein>
    <submittedName>
        <fullName evidence="10">ATP-binding cassette domain-containing protein</fullName>
    </submittedName>
</protein>
<feature type="transmembrane region" description="Helical" evidence="7">
    <location>
        <begin position="12"/>
        <end position="37"/>
    </location>
</feature>
<keyword evidence="6 7" id="KW-0472">Membrane</keyword>
<comment type="subcellular location">
    <subcellularLocation>
        <location evidence="1">Cell membrane</location>
        <topology evidence="1">Multi-pass membrane protein</topology>
    </subcellularLocation>
</comment>
<organism evidence="10 11">
    <name type="scientific">Desulfobacter latus</name>
    <dbReference type="NCBI Taxonomy" id="2292"/>
    <lineage>
        <taxon>Bacteria</taxon>
        <taxon>Pseudomonadati</taxon>
        <taxon>Thermodesulfobacteriota</taxon>
        <taxon>Desulfobacteria</taxon>
        <taxon>Desulfobacterales</taxon>
        <taxon>Desulfobacteraceae</taxon>
        <taxon>Desulfobacter</taxon>
    </lineage>
</organism>
<dbReference type="EMBL" id="JACADJ010000001">
    <property type="protein sequence ID" value="NWH03456.1"/>
    <property type="molecule type" value="Genomic_DNA"/>
</dbReference>
<evidence type="ECO:0000256" key="7">
    <source>
        <dbReference type="SAM" id="Phobius"/>
    </source>
</evidence>
<name>A0A850T7W7_9BACT</name>
<dbReference type="Pfam" id="PF00005">
    <property type="entry name" value="ABC_tran"/>
    <property type="match status" value="1"/>
</dbReference>
<dbReference type="PROSITE" id="PS50929">
    <property type="entry name" value="ABC_TM1F"/>
    <property type="match status" value="1"/>
</dbReference>
<keyword evidence="3" id="KW-0547">Nucleotide-binding</keyword>
<dbReference type="Pfam" id="PF00664">
    <property type="entry name" value="ABC_membrane"/>
    <property type="match status" value="1"/>
</dbReference>
<proteinExistence type="predicted"/>
<dbReference type="PROSITE" id="PS50893">
    <property type="entry name" value="ABC_TRANSPORTER_2"/>
    <property type="match status" value="1"/>
</dbReference>
<dbReference type="InterPro" id="IPR003593">
    <property type="entry name" value="AAA+_ATPase"/>
</dbReference>
<dbReference type="RefSeq" id="WP_178364912.1">
    <property type="nucleotide sequence ID" value="NZ_JACADJ010000001.1"/>
</dbReference>
<keyword evidence="11" id="KW-1185">Reference proteome</keyword>
<evidence type="ECO:0000256" key="4">
    <source>
        <dbReference type="ARBA" id="ARBA00022840"/>
    </source>
</evidence>
<evidence type="ECO:0000313" key="10">
    <source>
        <dbReference type="EMBL" id="NWH03456.1"/>
    </source>
</evidence>
<dbReference type="GO" id="GO:0015421">
    <property type="term" value="F:ABC-type oligopeptide transporter activity"/>
    <property type="evidence" value="ECO:0007669"/>
    <property type="project" value="TreeGrafter"/>
</dbReference>
<keyword evidence="2 7" id="KW-0812">Transmembrane</keyword>
<evidence type="ECO:0000259" key="9">
    <source>
        <dbReference type="PROSITE" id="PS50929"/>
    </source>
</evidence>
<dbReference type="GO" id="GO:0016887">
    <property type="term" value="F:ATP hydrolysis activity"/>
    <property type="evidence" value="ECO:0007669"/>
    <property type="project" value="InterPro"/>
</dbReference>
<dbReference type="SMART" id="SM00382">
    <property type="entry name" value="AAA"/>
    <property type="match status" value="1"/>
</dbReference>
<gene>
    <name evidence="10" type="ORF">HXW94_00335</name>
</gene>
<comment type="caution">
    <text evidence="10">The sequence shown here is derived from an EMBL/GenBank/DDBJ whole genome shotgun (WGS) entry which is preliminary data.</text>
</comment>
<dbReference type="InterPro" id="IPR039421">
    <property type="entry name" value="Type_1_exporter"/>
</dbReference>
<feature type="domain" description="ABC transmembrane type-1" evidence="9">
    <location>
        <begin position="18"/>
        <end position="295"/>
    </location>
</feature>
<dbReference type="GO" id="GO:0005886">
    <property type="term" value="C:plasma membrane"/>
    <property type="evidence" value="ECO:0007669"/>
    <property type="project" value="UniProtKB-SubCell"/>
</dbReference>
<dbReference type="Gene3D" id="3.40.50.300">
    <property type="entry name" value="P-loop containing nucleotide triphosphate hydrolases"/>
    <property type="match status" value="1"/>
</dbReference>
<feature type="transmembrane region" description="Helical" evidence="7">
    <location>
        <begin position="43"/>
        <end position="65"/>
    </location>
</feature>
<dbReference type="PANTHER" id="PTHR43394:SF1">
    <property type="entry name" value="ATP-BINDING CASSETTE SUB-FAMILY B MEMBER 10, MITOCHONDRIAL"/>
    <property type="match status" value="1"/>
</dbReference>
<evidence type="ECO:0000259" key="8">
    <source>
        <dbReference type="PROSITE" id="PS50893"/>
    </source>
</evidence>
<reference evidence="10 11" key="1">
    <citation type="submission" date="2020-06" db="EMBL/GenBank/DDBJ databases">
        <title>High-quality draft genome of sulfate reducer Desulfobacter latus type strain AcrS2 isolated from marine sediment.</title>
        <authorList>
            <person name="Hoppe M."/>
            <person name="Larsen C.K."/>
            <person name="Marshall I.P.G."/>
            <person name="Schramm A."/>
            <person name="Marietou A.G."/>
        </authorList>
    </citation>
    <scope>NUCLEOTIDE SEQUENCE [LARGE SCALE GENOMIC DNA]</scope>
    <source>
        <strain evidence="10 11">AcRS2</strain>
    </source>
</reference>
<feature type="transmembrane region" description="Helical" evidence="7">
    <location>
        <begin position="249"/>
        <end position="275"/>
    </location>
</feature>
<feature type="transmembrane region" description="Helical" evidence="7">
    <location>
        <begin position="139"/>
        <end position="169"/>
    </location>
</feature>
<dbReference type="InterPro" id="IPR011527">
    <property type="entry name" value="ABC1_TM_dom"/>
</dbReference>
<dbReference type="SUPFAM" id="SSF52540">
    <property type="entry name" value="P-loop containing nucleoside triphosphate hydrolases"/>
    <property type="match status" value="1"/>
</dbReference>
<evidence type="ECO:0000256" key="1">
    <source>
        <dbReference type="ARBA" id="ARBA00004651"/>
    </source>
</evidence>
<dbReference type="SUPFAM" id="SSF90123">
    <property type="entry name" value="ABC transporter transmembrane region"/>
    <property type="match status" value="1"/>
</dbReference>
<dbReference type="InterPro" id="IPR027417">
    <property type="entry name" value="P-loop_NTPase"/>
</dbReference>
<dbReference type="Proteomes" id="UP000553343">
    <property type="component" value="Unassembled WGS sequence"/>
</dbReference>
<feature type="domain" description="ABC transporter" evidence="8">
    <location>
        <begin position="328"/>
        <end position="564"/>
    </location>
</feature>
<dbReference type="Gene3D" id="1.20.1560.10">
    <property type="entry name" value="ABC transporter type 1, transmembrane domain"/>
    <property type="match status" value="1"/>
</dbReference>
<evidence type="ECO:0000256" key="2">
    <source>
        <dbReference type="ARBA" id="ARBA00022692"/>
    </source>
</evidence>
<dbReference type="AlphaFoldDB" id="A0A850T7W7"/>
<keyword evidence="5 7" id="KW-1133">Transmembrane helix</keyword>
<sequence length="564" mass="61954">MIELLKRLFHRPLLALEILAATFLTSLLTLAMPLYVIQILNRYVSYGFNGTLITLTSGMLIAIFLQLGLRMLRTRMAVAVNQVPNHRLAQDMITLVFRAGDQEAETKSRLSQGLNHVDTIHQAYDAHTLTAVLDAPFSLVFIGVIYLLHPVLAAAACMGIALALIFGWLTTRRSAGLASALLTARSEQKRLNLSGINGLETVRAFCAGSFLWQKWVPETKKINRLQNRMSAARELGQSVTMACNSLSSLLIYAVGAVLVVQGNLTVGALIGTNILSARAFQNASKLVQAMFSLSKANRAFKELTALKAFPLELEADDDRQFSPFKGHIAFKDLGFSYRGTNTPVFESLTLTLEPGQVMVVCGKNGSGKSTLARLLMGLEKPGRGAILVDHVNIRQFPPAWWRRQIIYLPQEPVFIEGSIQENITLMNPELSLDQLNALVIRAGLKDFLDKTPAGLATPLSDNEKNFPFGIRKRIALARALAGGGRLVVLDAPTESLDETGKAAIYRLMNDMAKTQRTMVIFTNDPKIIKGATMVLDMDSTPVPEIKYSPMVQGNREIKKVPDHA</sequence>